<evidence type="ECO:0000256" key="1">
    <source>
        <dbReference type="ARBA" id="ARBA00023242"/>
    </source>
</evidence>
<keyword evidence="5" id="KW-1185">Reference proteome</keyword>
<proteinExistence type="predicted"/>
<dbReference type="CDD" id="cd00067">
    <property type="entry name" value="GAL4"/>
    <property type="match status" value="1"/>
</dbReference>
<feature type="domain" description="Zn(2)-C6 fungal-type" evidence="3">
    <location>
        <begin position="12"/>
        <end position="42"/>
    </location>
</feature>
<dbReference type="Pfam" id="PF00172">
    <property type="entry name" value="Zn_clus"/>
    <property type="match status" value="1"/>
</dbReference>
<dbReference type="SUPFAM" id="SSF57701">
    <property type="entry name" value="Zn2/Cys6 DNA-binding domain"/>
    <property type="match status" value="1"/>
</dbReference>
<dbReference type="PROSITE" id="PS50048">
    <property type="entry name" value="ZN2_CY6_FUNGAL_2"/>
    <property type="match status" value="1"/>
</dbReference>
<dbReference type="Gene3D" id="4.10.240.10">
    <property type="entry name" value="Zn(2)-C6 fungal-type DNA-binding domain"/>
    <property type="match status" value="1"/>
</dbReference>
<comment type="caution">
    <text evidence="4">The sequence shown here is derived from an EMBL/GenBank/DDBJ whole genome shotgun (WGS) entry which is preliminary data.</text>
</comment>
<feature type="region of interest" description="Disordered" evidence="2">
    <location>
        <begin position="51"/>
        <end position="74"/>
    </location>
</feature>
<evidence type="ECO:0000313" key="5">
    <source>
        <dbReference type="Proteomes" id="UP001392437"/>
    </source>
</evidence>
<protein>
    <recommendedName>
        <fullName evidence="3">Zn(2)-C6 fungal-type domain-containing protein</fullName>
    </recommendedName>
</protein>
<dbReference type="InterPro" id="IPR036864">
    <property type="entry name" value="Zn2-C6_fun-type_DNA-bd_sf"/>
</dbReference>
<dbReference type="InterPro" id="IPR001138">
    <property type="entry name" value="Zn2Cys6_DnaBD"/>
</dbReference>
<feature type="compositionally biased region" description="Low complexity" evidence="2">
    <location>
        <begin position="51"/>
        <end position="71"/>
    </location>
</feature>
<dbReference type="PANTHER" id="PTHR47784:SF4">
    <property type="entry name" value="ZN(II)2CYS6 TRANSCRIPTION FACTOR (EUROFUNG)"/>
    <property type="match status" value="1"/>
</dbReference>
<gene>
    <name evidence="4" type="ORF">PG999_010130</name>
</gene>
<dbReference type="InterPro" id="IPR053157">
    <property type="entry name" value="Sterol_Uptake_Regulator"/>
</dbReference>
<dbReference type="SMART" id="SM00066">
    <property type="entry name" value="GAL4"/>
    <property type="match status" value="1"/>
</dbReference>
<name>A0AAW0QTY9_9PEZI</name>
<evidence type="ECO:0000313" key="4">
    <source>
        <dbReference type="EMBL" id="KAK8106771.1"/>
    </source>
</evidence>
<evidence type="ECO:0000256" key="2">
    <source>
        <dbReference type="SAM" id="MobiDB-lite"/>
    </source>
</evidence>
<accession>A0AAW0QTY9</accession>
<keyword evidence="1" id="KW-0539">Nucleus</keyword>
<organism evidence="4 5">
    <name type="scientific">Apiospora kogelbergensis</name>
    <dbReference type="NCBI Taxonomy" id="1337665"/>
    <lineage>
        <taxon>Eukaryota</taxon>
        <taxon>Fungi</taxon>
        <taxon>Dikarya</taxon>
        <taxon>Ascomycota</taxon>
        <taxon>Pezizomycotina</taxon>
        <taxon>Sordariomycetes</taxon>
        <taxon>Xylariomycetidae</taxon>
        <taxon>Amphisphaeriales</taxon>
        <taxon>Apiosporaceae</taxon>
        <taxon>Apiospora</taxon>
    </lineage>
</organism>
<dbReference type="AlphaFoldDB" id="A0AAW0QTY9"/>
<dbReference type="Proteomes" id="UP001392437">
    <property type="component" value="Unassembled WGS sequence"/>
</dbReference>
<dbReference type="PANTHER" id="PTHR47784">
    <property type="entry name" value="STEROL UPTAKE CONTROL PROTEIN 2"/>
    <property type="match status" value="1"/>
</dbReference>
<sequence>MKRRGHRKSRQGCQECKRRHIKCDEARPKCSNCTVSERRCDFAVRVTPATASASPAVSAAPPSRPSQPSTPIGQPTIPVIEESLIYQRRYDHEQDPATCGDVVNVNHMELMAHYTSSVANPECDPDLDRAITKITMQTALAFPWLLHEILAISSRHLAYLRPTRAAFYLTQAAHLQTQAINLFNRESLKLGPDNCTAAVIFSSTLGRHLLADTLANIKQETPTSDDDGGGGGGNTTLLLLDRFCHYISVHQGLRAVASSSWQFLEDSDLGRLIALSGMPPKQSKGTHLRPLAAWIEAEAEVEGGPLQDEGARDACLEAVDLLQKGLNAAVPGHRFDMTCVWAVLCPAKFLELVRRHVPPALVVLAHYAVLLRANDTWQIDGAAPAFLRVVAGALGDGYEARLEWVQGVVDGNRNLEAG</sequence>
<reference evidence="4 5" key="1">
    <citation type="submission" date="2023-01" db="EMBL/GenBank/DDBJ databases">
        <title>Analysis of 21 Apiospora genomes using comparative genomics revels a genus with tremendous synthesis potential of carbohydrate active enzymes and secondary metabolites.</title>
        <authorList>
            <person name="Sorensen T."/>
        </authorList>
    </citation>
    <scope>NUCLEOTIDE SEQUENCE [LARGE SCALE GENOMIC DNA]</scope>
    <source>
        <strain evidence="4 5">CBS 117206</strain>
    </source>
</reference>
<dbReference type="GO" id="GO:0008270">
    <property type="term" value="F:zinc ion binding"/>
    <property type="evidence" value="ECO:0007669"/>
    <property type="project" value="InterPro"/>
</dbReference>
<evidence type="ECO:0000259" key="3">
    <source>
        <dbReference type="PROSITE" id="PS50048"/>
    </source>
</evidence>
<dbReference type="PROSITE" id="PS00463">
    <property type="entry name" value="ZN2_CY6_FUNGAL_1"/>
    <property type="match status" value="1"/>
</dbReference>
<dbReference type="GO" id="GO:0001228">
    <property type="term" value="F:DNA-binding transcription activator activity, RNA polymerase II-specific"/>
    <property type="evidence" value="ECO:0007669"/>
    <property type="project" value="TreeGrafter"/>
</dbReference>
<dbReference type="EMBL" id="JAQQWP010000008">
    <property type="protein sequence ID" value="KAK8106771.1"/>
    <property type="molecule type" value="Genomic_DNA"/>
</dbReference>